<sequence>MADLDDDGDFDLLYKVLLIGNSSVGKTALLCAYCDGTFSSSYISTIGIDFRSKIVDVEDTER</sequence>
<dbReference type="AlphaFoldDB" id="A0A391P6V4"/>
<keyword evidence="4" id="KW-1185">Reference proteome</keyword>
<evidence type="ECO:0000313" key="4">
    <source>
        <dbReference type="Proteomes" id="UP000265618"/>
    </source>
</evidence>
<dbReference type="PRINTS" id="PR00449">
    <property type="entry name" value="RASTRNSFRMNG"/>
</dbReference>
<dbReference type="Proteomes" id="UP000265618">
    <property type="component" value="Unassembled WGS sequence"/>
</dbReference>
<organism evidence="3 4">
    <name type="scientific">Kipferlia bialata</name>
    <dbReference type="NCBI Taxonomy" id="797122"/>
    <lineage>
        <taxon>Eukaryota</taxon>
        <taxon>Metamonada</taxon>
        <taxon>Carpediemonas-like organisms</taxon>
        <taxon>Kipferlia</taxon>
    </lineage>
</organism>
<dbReference type="InterPro" id="IPR027417">
    <property type="entry name" value="P-loop_NTPase"/>
</dbReference>
<evidence type="ECO:0000256" key="1">
    <source>
        <dbReference type="ARBA" id="ARBA00022741"/>
    </source>
</evidence>
<reference evidence="3 4" key="1">
    <citation type="journal article" date="2018" name="PLoS ONE">
        <title>The draft genome of Kipferlia bialata reveals reductive genome evolution in fornicate parasites.</title>
        <authorList>
            <person name="Tanifuji G."/>
            <person name="Takabayashi S."/>
            <person name="Kume K."/>
            <person name="Takagi M."/>
            <person name="Nakayama T."/>
            <person name="Kamikawa R."/>
            <person name="Inagaki Y."/>
            <person name="Hashimoto T."/>
        </authorList>
    </citation>
    <scope>NUCLEOTIDE SEQUENCE [LARGE SCALE GENOMIC DNA]</scope>
    <source>
        <strain evidence="3">NY0173</strain>
    </source>
</reference>
<accession>A0A391P6V4</accession>
<comment type="caution">
    <text evidence="3">The sequence shown here is derived from an EMBL/GenBank/DDBJ whole genome shotgun (WGS) entry which is preliminary data.</text>
</comment>
<keyword evidence="1" id="KW-0547">Nucleotide-binding</keyword>
<dbReference type="EMBL" id="BDIP01004908">
    <property type="protein sequence ID" value="GCA63752.1"/>
    <property type="molecule type" value="Genomic_DNA"/>
</dbReference>
<dbReference type="PANTHER" id="PTHR47977">
    <property type="entry name" value="RAS-RELATED PROTEIN RAB"/>
    <property type="match status" value="1"/>
</dbReference>
<dbReference type="InterPro" id="IPR001806">
    <property type="entry name" value="Small_GTPase"/>
</dbReference>
<dbReference type="SUPFAM" id="SSF52540">
    <property type="entry name" value="P-loop containing nucleoside triphosphate hydrolases"/>
    <property type="match status" value="1"/>
</dbReference>
<feature type="non-terminal residue" evidence="3">
    <location>
        <position position="62"/>
    </location>
</feature>
<gene>
    <name evidence="3" type="ORF">KIPB_011741</name>
</gene>
<dbReference type="Pfam" id="PF00071">
    <property type="entry name" value="Ras"/>
    <property type="match status" value="1"/>
</dbReference>
<dbReference type="PROSITE" id="PS51419">
    <property type="entry name" value="RAB"/>
    <property type="match status" value="1"/>
</dbReference>
<protein>
    <submittedName>
        <fullName evidence="3">Small GTPase superfamily protein</fullName>
    </submittedName>
</protein>
<keyword evidence="2" id="KW-0342">GTP-binding</keyword>
<dbReference type="OrthoDB" id="9989112at2759"/>
<evidence type="ECO:0000256" key="2">
    <source>
        <dbReference type="ARBA" id="ARBA00023134"/>
    </source>
</evidence>
<dbReference type="GO" id="GO:0003924">
    <property type="term" value="F:GTPase activity"/>
    <property type="evidence" value="ECO:0007669"/>
    <property type="project" value="InterPro"/>
</dbReference>
<dbReference type="InterPro" id="IPR050227">
    <property type="entry name" value="Rab"/>
</dbReference>
<evidence type="ECO:0000313" key="3">
    <source>
        <dbReference type="EMBL" id="GCA63752.1"/>
    </source>
</evidence>
<dbReference type="GO" id="GO:0005525">
    <property type="term" value="F:GTP binding"/>
    <property type="evidence" value="ECO:0007669"/>
    <property type="project" value="UniProtKB-KW"/>
</dbReference>
<name>A0A391P6V4_9EUKA</name>
<proteinExistence type="predicted"/>
<dbReference type="Gene3D" id="3.40.50.300">
    <property type="entry name" value="P-loop containing nucleotide triphosphate hydrolases"/>
    <property type="match status" value="1"/>
</dbReference>